<evidence type="ECO:0000313" key="1">
    <source>
        <dbReference type="EMBL" id="VFU29856.1"/>
    </source>
</evidence>
<proteinExistence type="predicted"/>
<sequence>MCRLLLYFFNNKGNVVCSDTGPDLHIRIARKNNGARKIPKTADFLVTIQRAFKALAHTITGPQGIAANPTDITAPFQEAQISIQGTWQ</sequence>
<name>A0A6N2KXN4_SALVM</name>
<dbReference type="EMBL" id="CAADRP010000557">
    <property type="protein sequence ID" value="VFU29856.1"/>
    <property type="molecule type" value="Genomic_DNA"/>
</dbReference>
<protein>
    <submittedName>
        <fullName evidence="1">Uncharacterized protein</fullName>
    </submittedName>
</protein>
<organism evidence="1">
    <name type="scientific">Salix viminalis</name>
    <name type="common">Common osier</name>
    <name type="synonym">Basket willow</name>
    <dbReference type="NCBI Taxonomy" id="40686"/>
    <lineage>
        <taxon>Eukaryota</taxon>
        <taxon>Viridiplantae</taxon>
        <taxon>Streptophyta</taxon>
        <taxon>Embryophyta</taxon>
        <taxon>Tracheophyta</taxon>
        <taxon>Spermatophyta</taxon>
        <taxon>Magnoliopsida</taxon>
        <taxon>eudicotyledons</taxon>
        <taxon>Gunneridae</taxon>
        <taxon>Pentapetalae</taxon>
        <taxon>rosids</taxon>
        <taxon>fabids</taxon>
        <taxon>Malpighiales</taxon>
        <taxon>Salicaceae</taxon>
        <taxon>Saliceae</taxon>
        <taxon>Salix</taxon>
    </lineage>
</organism>
<gene>
    <name evidence="1" type="ORF">SVIM_LOCUS110838</name>
</gene>
<dbReference type="AlphaFoldDB" id="A0A6N2KXN4"/>
<reference evidence="1" key="1">
    <citation type="submission" date="2019-03" db="EMBL/GenBank/DDBJ databases">
        <authorList>
            <person name="Mank J."/>
            <person name="Almeida P."/>
        </authorList>
    </citation>
    <scope>NUCLEOTIDE SEQUENCE</scope>
    <source>
        <strain evidence="1">78183</strain>
    </source>
</reference>
<accession>A0A6N2KXN4</accession>